<accession>A0ABX3GR43</accession>
<organism evidence="2 3">
    <name type="scientific">Paenibacillus borealis</name>
    <dbReference type="NCBI Taxonomy" id="160799"/>
    <lineage>
        <taxon>Bacteria</taxon>
        <taxon>Bacillati</taxon>
        <taxon>Bacillota</taxon>
        <taxon>Bacilli</taxon>
        <taxon>Bacillales</taxon>
        <taxon>Paenibacillaceae</taxon>
        <taxon>Paenibacillus</taxon>
    </lineage>
</organism>
<dbReference type="EMBL" id="MPTB01000100">
    <property type="protein sequence ID" value="OMD35145.1"/>
    <property type="molecule type" value="Genomic_DNA"/>
</dbReference>
<reference evidence="2 3" key="1">
    <citation type="submission" date="2016-10" db="EMBL/GenBank/DDBJ databases">
        <title>Paenibacillus species isolates.</title>
        <authorList>
            <person name="Beno S.M."/>
        </authorList>
    </citation>
    <scope>NUCLEOTIDE SEQUENCE [LARGE SCALE GENOMIC DNA]</scope>
    <source>
        <strain evidence="2 3">FSL H7-0744</strain>
    </source>
</reference>
<keyword evidence="1" id="KW-0732">Signal</keyword>
<evidence type="ECO:0000313" key="3">
    <source>
        <dbReference type="Proteomes" id="UP000187412"/>
    </source>
</evidence>
<sequence>MKKTLTILFMICVVALTSSCTIVEDARDNREPNIIILTGNYRLFQSNDEINFIKGKLDEDPVKVDSFIEEVGWNKKYIAFKRITLDKKHEEGILDVSTGKVILAEDKETVIEQLHGLGVKDLELYPVKQLIEEKKKKLETN</sequence>
<feature type="signal peptide" evidence="1">
    <location>
        <begin position="1"/>
        <end position="20"/>
    </location>
</feature>
<gene>
    <name evidence="2" type="ORF">BSK56_33240</name>
</gene>
<dbReference type="RefSeq" id="WP_076114621.1">
    <property type="nucleotide sequence ID" value="NZ_MPTB01000100.1"/>
</dbReference>
<keyword evidence="3" id="KW-1185">Reference proteome</keyword>
<protein>
    <recommendedName>
        <fullName evidence="4">Lipoprotein</fullName>
    </recommendedName>
</protein>
<evidence type="ECO:0000313" key="2">
    <source>
        <dbReference type="EMBL" id="OMD35145.1"/>
    </source>
</evidence>
<comment type="caution">
    <text evidence="2">The sequence shown here is derived from an EMBL/GenBank/DDBJ whole genome shotgun (WGS) entry which is preliminary data.</text>
</comment>
<dbReference type="PROSITE" id="PS51257">
    <property type="entry name" value="PROKAR_LIPOPROTEIN"/>
    <property type="match status" value="1"/>
</dbReference>
<evidence type="ECO:0000256" key="1">
    <source>
        <dbReference type="SAM" id="SignalP"/>
    </source>
</evidence>
<dbReference type="Proteomes" id="UP000187412">
    <property type="component" value="Unassembled WGS sequence"/>
</dbReference>
<name>A0ABX3GR43_PAEBO</name>
<evidence type="ECO:0008006" key="4">
    <source>
        <dbReference type="Google" id="ProtNLM"/>
    </source>
</evidence>
<feature type="chain" id="PRO_5046994326" description="Lipoprotein" evidence="1">
    <location>
        <begin position="21"/>
        <end position="141"/>
    </location>
</feature>
<proteinExistence type="predicted"/>